<evidence type="ECO:0000256" key="1">
    <source>
        <dbReference type="ARBA" id="ARBA00022679"/>
    </source>
</evidence>
<evidence type="ECO:0000259" key="5">
    <source>
        <dbReference type="Pfam" id="PF17837"/>
    </source>
</evidence>
<feature type="binding site" evidence="2">
    <location>
        <position position="113"/>
    </location>
    <ligand>
        <name>CoA</name>
        <dbReference type="ChEBI" id="CHEBI:57287"/>
    </ligand>
</feature>
<gene>
    <name evidence="6" type="ORF">SAMN05660282_00643</name>
</gene>
<dbReference type="GO" id="GO:0009239">
    <property type="term" value="P:enterobactin biosynthetic process"/>
    <property type="evidence" value="ECO:0007669"/>
    <property type="project" value="InterPro"/>
</dbReference>
<evidence type="ECO:0000256" key="2">
    <source>
        <dbReference type="PIRSR" id="PIRSR603542-1"/>
    </source>
</evidence>
<accession>A0A1I2R6D9</accession>
<feature type="binding site" evidence="3">
    <location>
        <position position="114"/>
    </location>
    <ligand>
        <name>Mg(2+)</name>
        <dbReference type="ChEBI" id="CHEBI:18420"/>
    </ligand>
</feature>
<dbReference type="OrthoDB" id="8210607at2"/>
<feature type="binding site" evidence="3">
    <location>
        <position position="115"/>
    </location>
    <ligand>
        <name>Mg(2+)</name>
        <dbReference type="ChEBI" id="CHEBI:18420"/>
    </ligand>
</feature>
<reference evidence="6 7" key="1">
    <citation type="submission" date="2016-10" db="EMBL/GenBank/DDBJ databases">
        <authorList>
            <person name="de Groot N.N."/>
        </authorList>
    </citation>
    <scope>NUCLEOTIDE SEQUENCE [LARGE SCALE GENOMIC DNA]</scope>
    <source>
        <strain>J11</strain>
        <strain evidence="7">PG 39</strain>
    </source>
</reference>
<keyword evidence="1 6" id="KW-0808">Transferase</keyword>
<name>A0A1I2R6D9_9CORY</name>
<evidence type="ECO:0000313" key="6">
    <source>
        <dbReference type="EMBL" id="SFG35990.1"/>
    </source>
</evidence>
<dbReference type="STRING" id="185761.SAMN05660282_00643"/>
<keyword evidence="7" id="KW-1185">Reference proteome</keyword>
<feature type="binding site" evidence="2">
    <location>
        <position position="54"/>
    </location>
    <ligand>
        <name>CoA</name>
        <dbReference type="ChEBI" id="CHEBI:57287"/>
    </ligand>
</feature>
<dbReference type="Proteomes" id="UP000199065">
    <property type="component" value="Unassembled WGS sequence"/>
</dbReference>
<dbReference type="GO" id="GO:0009366">
    <property type="term" value="C:enterobactin synthetase complex"/>
    <property type="evidence" value="ECO:0007669"/>
    <property type="project" value="InterPro"/>
</dbReference>
<dbReference type="SUPFAM" id="SSF56214">
    <property type="entry name" value="4'-phosphopantetheinyl transferase"/>
    <property type="match status" value="1"/>
</dbReference>
<evidence type="ECO:0000259" key="4">
    <source>
        <dbReference type="Pfam" id="PF01648"/>
    </source>
</evidence>
<dbReference type="InterPro" id="IPR037143">
    <property type="entry name" value="4-PPantetheinyl_Trfase_dom_sf"/>
</dbReference>
<sequence length="233" mass="25821">MLDSALFPAEARWCYVTVDMSNPDLENFRHLHPLEQAVVSHSVRLRKAEFGDARWCAHRALKELGLGNGLPVLRGDRGMPLWPDGVCGSLTHTNGFRAAVVAPTWSVRSMGLDAEPAEPLPEGILGSIARPGELPRLEKLADAGIPAPDRLLFCAKEATYKAWFPMTHRWLGFEDAEIDLRLDGTFVSYLLVRPTPVPFIRGRWMIRNGYVIATTAVPAEGQEDNGPFHQVLS</sequence>
<feature type="domain" description="4'-phosphopantetheinyl transferase N-terminal" evidence="5">
    <location>
        <begin position="35"/>
        <end position="102"/>
    </location>
</feature>
<dbReference type="PRINTS" id="PR01399">
    <property type="entry name" value="ENTSNTHTASED"/>
</dbReference>
<dbReference type="InterPro" id="IPR003542">
    <property type="entry name" value="Enbac_synth_compD-like"/>
</dbReference>
<dbReference type="GO" id="GO:0008897">
    <property type="term" value="F:holo-[acyl-carrier-protein] synthase activity"/>
    <property type="evidence" value="ECO:0007669"/>
    <property type="project" value="InterPro"/>
</dbReference>
<keyword evidence="3" id="KW-0460">Magnesium</keyword>
<organism evidence="6 7">
    <name type="scientific">Corynebacterium spheniscorum</name>
    <dbReference type="NCBI Taxonomy" id="185761"/>
    <lineage>
        <taxon>Bacteria</taxon>
        <taxon>Bacillati</taxon>
        <taxon>Actinomycetota</taxon>
        <taxon>Actinomycetes</taxon>
        <taxon>Mycobacteriales</taxon>
        <taxon>Corynebacteriaceae</taxon>
        <taxon>Corynebacterium</taxon>
    </lineage>
</organism>
<feature type="binding site" evidence="3">
    <location>
        <position position="113"/>
    </location>
    <ligand>
        <name>Mg(2+)</name>
        <dbReference type="ChEBI" id="CHEBI:18420"/>
    </ligand>
</feature>
<feature type="binding site" evidence="2">
    <location>
        <position position="161"/>
    </location>
    <ligand>
        <name>CoA</name>
        <dbReference type="ChEBI" id="CHEBI:57287"/>
    </ligand>
</feature>
<dbReference type="InterPro" id="IPR008278">
    <property type="entry name" value="4-PPantetheinyl_Trfase_dom"/>
</dbReference>
<proteinExistence type="predicted"/>
<dbReference type="PANTHER" id="PTHR38096:SF1">
    <property type="entry name" value="ENTEROBACTIN SYNTHASE COMPONENT D"/>
    <property type="match status" value="1"/>
</dbReference>
<feature type="binding site" evidence="2">
    <location>
        <position position="157"/>
    </location>
    <ligand>
        <name>CoA</name>
        <dbReference type="ChEBI" id="CHEBI:57287"/>
    </ligand>
</feature>
<feature type="binding site" evidence="2">
    <location>
        <position position="171"/>
    </location>
    <ligand>
        <name>CoA</name>
        <dbReference type="ChEBI" id="CHEBI:57287"/>
    </ligand>
</feature>
<dbReference type="RefSeq" id="WP_092284365.1">
    <property type="nucleotide sequence ID" value="NZ_FOPJ01000003.1"/>
</dbReference>
<feature type="binding site" evidence="2">
    <location>
        <position position="46"/>
    </location>
    <ligand>
        <name>CoA</name>
        <dbReference type="ChEBI" id="CHEBI:57287"/>
    </ligand>
</feature>
<dbReference type="Pfam" id="PF01648">
    <property type="entry name" value="ACPS"/>
    <property type="match status" value="1"/>
</dbReference>
<dbReference type="InterPro" id="IPR041354">
    <property type="entry name" value="4PPT_N"/>
</dbReference>
<evidence type="ECO:0000256" key="3">
    <source>
        <dbReference type="PIRSR" id="PIRSR603542-2"/>
    </source>
</evidence>
<feature type="binding site" evidence="2">
    <location>
        <begin position="91"/>
        <end position="92"/>
    </location>
    <ligand>
        <name>CoA</name>
        <dbReference type="ChEBI" id="CHEBI:57287"/>
    </ligand>
</feature>
<dbReference type="Pfam" id="PF17837">
    <property type="entry name" value="4PPT_N"/>
    <property type="match status" value="1"/>
</dbReference>
<keyword evidence="3" id="KW-0479">Metal-binding</keyword>
<dbReference type="PANTHER" id="PTHR38096">
    <property type="entry name" value="ENTEROBACTIN SYNTHASE COMPONENT D"/>
    <property type="match status" value="1"/>
</dbReference>
<comment type="cofactor">
    <cofactor evidence="3">
        <name>Mg(2+)</name>
        <dbReference type="ChEBI" id="CHEBI:18420"/>
    </cofactor>
</comment>
<dbReference type="GO" id="GO:0000287">
    <property type="term" value="F:magnesium ion binding"/>
    <property type="evidence" value="ECO:0007669"/>
    <property type="project" value="InterPro"/>
</dbReference>
<dbReference type="EMBL" id="FOPJ01000003">
    <property type="protein sequence ID" value="SFG35990.1"/>
    <property type="molecule type" value="Genomic_DNA"/>
</dbReference>
<evidence type="ECO:0000313" key="7">
    <source>
        <dbReference type="Proteomes" id="UP000199065"/>
    </source>
</evidence>
<protein>
    <submittedName>
        <fullName evidence="6">4'-phosphopantetheinyl transferase EntD (Siderophore biosynthesis)</fullName>
    </submittedName>
</protein>
<dbReference type="AlphaFoldDB" id="A0A1I2R6D9"/>
<feature type="domain" description="4'-phosphopantetheinyl transferase" evidence="4">
    <location>
        <begin position="110"/>
        <end position="214"/>
    </location>
</feature>
<dbReference type="GO" id="GO:0005886">
    <property type="term" value="C:plasma membrane"/>
    <property type="evidence" value="ECO:0007669"/>
    <property type="project" value="TreeGrafter"/>
</dbReference>